<evidence type="ECO:0000256" key="1">
    <source>
        <dbReference type="SAM" id="MobiDB-lite"/>
    </source>
</evidence>
<feature type="domain" description="DnaJ homologue subfamily C member 28 conserved" evidence="2">
    <location>
        <begin position="273"/>
        <end position="342"/>
    </location>
</feature>
<feature type="region of interest" description="Disordered" evidence="1">
    <location>
        <begin position="505"/>
        <end position="525"/>
    </location>
</feature>
<accession>A0AAJ0CB65</accession>
<proteinExistence type="predicted"/>
<reference evidence="3" key="1">
    <citation type="submission" date="2023-06" db="EMBL/GenBank/DDBJ databases">
        <title>Genome-scale phylogeny and comparative genomics of the fungal order Sordariales.</title>
        <authorList>
            <consortium name="Lawrence Berkeley National Laboratory"/>
            <person name="Hensen N."/>
            <person name="Bonometti L."/>
            <person name="Westerberg I."/>
            <person name="Brannstrom I.O."/>
            <person name="Guillou S."/>
            <person name="Cros-Aarteil S."/>
            <person name="Calhoun S."/>
            <person name="Haridas S."/>
            <person name="Kuo A."/>
            <person name="Mondo S."/>
            <person name="Pangilinan J."/>
            <person name="Riley R."/>
            <person name="Labutti K."/>
            <person name="Andreopoulos B."/>
            <person name="Lipzen A."/>
            <person name="Chen C."/>
            <person name="Yanf M."/>
            <person name="Daum C."/>
            <person name="Ng V."/>
            <person name="Clum A."/>
            <person name="Steindorff A."/>
            <person name="Ohm R."/>
            <person name="Martin F."/>
            <person name="Silar P."/>
            <person name="Natvig D."/>
            <person name="Lalanne C."/>
            <person name="Gautier V."/>
            <person name="Ament-Velasquez S.L."/>
            <person name="Kruys A."/>
            <person name="Hutchinson M.I."/>
            <person name="Powell A.J."/>
            <person name="Barry K."/>
            <person name="Miller A.N."/>
            <person name="Grigoriev I.V."/>
            <person name="Debuchy R."/>
            <person name="Gladieux P."/>
            <person name="Thoren M.H."/>
            <person name="Johannesson H."/>
        </authorList>
    </citation>
    <scope>NUCLEOTIDE SEQUENCE</scope>
    <source>
        <strain evidence="3">8032-3</strain>
    </source>
</reference>
<dbReference type="RefSeq" id="XP_060289105.1">
    <property type="nucleotide sequence ID" value="XM_060423641.1"/>
</dbReference>
<organism evidence="3 4">
    <name type="scientific">Phialemonium atrogriseum</name>
    <dbReference type="NCBI Taxonomy" id="1093897"/>
    <lineage>
        <taxon>Eukaryota</taxon>
        <taxon>Fungi</taxon>
        <taxon>Dikarya</taxon>
        <taxon>Ascomycota</taxon>
        <taxon>Pezizomycotina</taxon>
        <taxon>Sordariomycetes</taxon>
        <taxon>Sordariomycetidae</taxon>
        <taxon>Cephalothecales</taxon>
        <taxon>Cephalothecaceae</taxon>
        <taxon>Phialemonium</taxon>
    </lineage>
</organism>
<name>A0AAJ0CB65_9PEZI</name>
<dbReference type="PANTHER" id="PTHR39394">
    <property type="entry name" value="YALI0E31793P"/>
    <property type="match status" value="1"/>
</dbReference>
<feature type="compositionally biased region" description="Polar residues" evidence="1">
    <location>
        <begin position="382"/>
        <end position="396"/>
    </location>
</feature>
<gene>
    <name evidence="3" type="ORF">QBC33DRAFT_32764</name>
</gene>
<dbReference type="InterPro" id="IPR018961">
    <property type="entry name" value="DnaJ_homolog_subfam-C_membr-28"/>
</dbReference>
<evidence type="ECO:0000313" key="3">
    <source>
        <dbReference type="EMBL" id="KAK1772892.1"/>
    </source>
</evidence>
<dbReference type="AlphaFoldDB" id="A0AAJ0CB65"/>
<evidence type="ECO:0000313" key="4">
    <source>
        <dbReference type="Proteomes" id="UP001244011"/>
    </source>
</evidence>
<protein>
    <recommendedName>
        <fullName evidence="2">DnaJ homologue subfamily C member 28 conserved domain-containing protein</fullName>
    </recommendedName>
</protein>
<feature type="region of interest" description="Disordered" evidence="1">
    <location>
        <begin position="32"/>
        <end position="81"/>
    </location>
</feature>
<dbReference type="PANTHER" id="PTHR39394:SF1">
    <property type="entry name" value="DNAJ HOMOLOGUE SUBFAMILY C MEMBER 28 CONSERVED DOMAIN-CONTAINING PROTEIN"/>
    <property type="match status" value="1"/>
</dbReference>
<sequence>MPPIPFLCRQCARALLRDLPNPQRNRVTRFARLYSQRAPDTNTRHPDVSPKTQDAAEDDASPTTNKSAPPDPDPEPGPMTRRLEEATGEALLAGGRAGLRAVRDAGFSEDLKNRLLERLASARADASLAAEAVEEGEEGVVGGIPAAAGQGTRDVASARPWTGEEAVPDAVLRMLDDTRRPLRPGLRGKPRIPVPRGAEHVVDMRVRRGPVVGAGERAAAARDRAAAYAGMGMKEADVGLSEAEREAVRREFRERFSPGARGMPSTVSGLAALANERIEDAIARGQFKDIPRGKGVERDDRASNPFVDTTEYIMNNMIKRQEIVPPWIEKQQELSKAAHVFRARLRNDWKRHAARMIASRGGSLQEQISRAVAFARAEEAQNPRQRNVDQMSVPTNSTDDAVMANLRRQAWPGDSNRPAAEVAPGEDETQATLPSPFRDPSWEATERSYMELAISNLNSLARSYNLMAPELAKKPYFSLARELNNCFADVAPLLANEIKERAARPSKSMVDSGGAAPRGILDRFGKEGSPARIYESKAPQYGFKEMWRDLWSRPGR</sequence>
<evidence type="ECO:0000259" key="2">
    <source>
        <dbReference type="Pfam" id="PF09350"/>
    </source>
</evidence>
<feature type="region of interest" description="Disordered" evidence="1">
    <location>
        <begin position="377"/>
        <end position="396"/>
    </location>
</feature>
<dbReference type="GeneID" id="85306828"/>
<dbReference type="Proteomes" id="UP001244011">
    <property type="component" value="Unassembled WGS sequence"/>
</dbReference>
<dbReference type="EMBL" id="MU838997">
    <property type="protein sequence ID" value="KAK1772892.1"/>
    <property type="molecule type" value="Genomic_DNA"/>
</dbReference>
<comment type="caution">
    <text evidence="3">The sequence shown here is derived from an EMBL/GenBank/DDBJ whole genome shotgun (WGS) entry which is preliminary data.</text>
</comment>
<feature type="region of interest" description="Disordered" evidence="1">
    <location>
        <begin position="408"/>
        <end position="440"/>
    </location>
</feature>
<keyword evidence="4" id="KW-1185">Reference proteome</keyword>
<dbReference type="Pfam" id="PF09350">
    <property type="entry name" value="DJC28_CD"/>
    <property type="match status" value="1"/>
</dbReference>